<evidence type="ECO:0000259" key="1">
    <source>
        <dbReference type="Pfam" id="PF01610"/>
    </source>
</evidence>
<dbReference type="EMBL" id="CP113865">
    <property type="protein sequence ID" value="WAM35007.1"/>
    <property type="molecule type" value="Genomic_DNA"/>
</dbReference>
<dbReference type="Pfam" id="PF01610">
    <property type="entry name" value="DDE_Tnp_ISL3"/>
    <property type="match status" value="1"/>
</dbReference>
<dbReference type="InterPro" id="IPR002560">
    <property type="entry name" value="Transposase_DDE"/>
</dbReference>
<reference evidence="2" key="1">
    <citation type="submission" date="2022-12" db="EMBL/GenBank/DDBJ databases">
        <authorList>
            <person name="Bing R.G."/>
            <person name="Willard D.J."/>
            <person name="Manesh M.J.H."/>
            <person name="Laemthong T."/>
            <person name="Crosby J.R."/>
            <person name="Kelly R.M."/>
        </authorList>
    </citation>
    <scope>NUCLEOTIDE SEQUENCE</scope>
    <source>
        <strain evidence="2">DSM 8990</strain>
    </source>
</reference>
<name>A0ABY7BQ90_9FIRM</name>
<dbReference type="RefSeq" id="WP_052670927.1">
    <property type="nucleotide sequence ID" value="NZ_CP113865.1"/>
</dbReference>
<keyword evidence="3" id="KW-1185">Reference proteome</keyword>
<evidence type="ECO:0000313" key="2">
    <source>
        <dbReference type="EMBL" id="WAM35007.1"/>
    </source>
</evidence>
<accession>A0ABY7BQ90</accession>
<organism evidence="2 3">
    <name type="scientific">Caldicellulosiruptor morganii</name>
    <dbReference type="NCBI Taxonomy" id="1387555"/>
    <lineage>
        <taxon>Bacteria</taxon>
        <taxon>Bacillati</taxon>
        <taxon>Bacillota</taxon>
        <taxon>Bacillota incertae sedis</taxon>
        <taxon>Caldicellulosiruptorales</taxon>
        <taxon>Caldicellulosiruptoraceae</taxon>
        <taxon>Caldicellulosiruptor</taxon>
    </lineage>
</organism>
<evidence type="ECO:0000313" key="3">
    <source>
        <dbReference type="Proteomes" id="UP001164909"/>
    </source>
</evidence>
<protein>
    <submittedName>
        <fullName evidence="2">Transposase</fullName>
    </submittedName>
</protein>
<sequence length="61" mass="7643">MGKKTYLIIRKRIYVCYVYWTLENLRKIVQKELGSNLRKYFKRSRKLLLKSYEELEPEQRE</sequence>
<gene>
    <name evidence="2" type="ORF">OTK00_001689</name>
</gene>
<feature type="domain" description="Transposase IS204/IS1001/IS1096/IS1165 DDE" evidence="1">
    <location>
        <begin position="17"/>
        <end position="61"/>
    </location>
</feature>
<proteinExistence type="predicted"/>
<dbReference type="Proteomes" id="UP001164909">
    <property type="component" value="Chromosome"/>
</dbReference>